<organism evidence="1">
    <name type="scientific">Arundo donax</name>
    <name type="common">Giant reed</name>
    <name type="synonym">Donax arundinaceus</name>
    <dbReference type="NCBI Taxonomy" id="35708"/>
    <lineage>
        <taxon>Eukaryota</taxon>
        <taxon>Viridiplantae</taxon>
        <taxon>Streptophyta</taxon>
        <taxon>Embryophyta</taxon>
        <taxon>Tracheophyta</taxon>
        <taxon>Spermatophyta</taxon>
        <taxon>Magnoliopsida</taxon>
        <taxon>Liliopsida</taxon>
        <taxon>Poales</taxon>
        <taxon>Poaceae</taxon>
        <taxon>PACMAD clade</taxon>
        <taxon>Arundinoideae</taxon>
        <taxon>Arundineae</taxon>
        <taxon>Arundo</taxon>
    </lineage>
</organism>
<name>A0A0A9EE80_ARUDO</name>
<accession>A0A0A9EE80</accession>
<sequence length="15" mass="1846">MVPHLKQLLRLAKLW</sequence>
<reference evidence="1" key="1">
    <citation type="submission" date="2014-09" db="EMBL/GenBank/DDBJ databases">
        <authorList>
            <person name="Magalhaes I.L.F."/>
            <person name="Oliveira U."/>
            <person name="Santos F.R."/>
            <person name="Vidigal T.H.D.A."/>
            <person name="Brescovit A.D."/>
            <person name="Santos A.J."/>
        </authorList>
    </citation>
    <scope>NUCLEOTIDE SEQUENCE</scope>
    <source>
        <tissue evidence="1">Shoot tissue taken approximately 20 cm above the soil surface</tissue>
    </source>
</reference>
<evidence type="ECO:0000313" key="1">
    <source>
        <dbReference type="EMBL" id="JAD96150.1"/>
    </source>
</evidence>
<dbReference type="EMBL" id="GBRH01201745">
    <property type="protein sequence ID" value="JAD96150.1"/>
    <property type="molecule type" value="Transcribed_RNA"/>
</dbReference>
<reference evidence="1" key="2">
    <citation type="journal article" date="2015" name="Data Brief">
        <title>Shoot transcriptome of the giant reed, Arundo donax.</title>
        <authorList>
            <person name="Barrero R.A."/>
            <person name="Guerrero F.D."/>
            <person name="Moolhuijzen P."/>
            <person name="Goolsby J.A."/>
            <person name="Tidwell J."/>
            <person name="Bellgard S.E."/>
            <person name="Bellgard M.I."/>
        </authorList>
    </citation>
    <scope>NUCLEOTIDE SEQUENCE</scope>
    <source>
        <tissue evidence="1">Shoot tissue taken approximately 20 cm above the soil surface</tissue>
    </source>
</reference>
<proteinExistence type="predicted"/>
<protein>
    <submittedName>
        <fullName evidence="1">Uncharacterized protein</fullName>
    </submittedName>
</protein>